<dbReference type="EMBL" id="JAWXYG010000005">
    <property type="protein sequence ID" value="KAK4270779.1"/>
    <property type="molecule type" value="Genomic_DNA"/>
</dbReference>
<proteinExistence type="predicted"/>
<name>A0AAE1JMJ0_9FABA</name>
<protein>
    <submittedName>
        <fullName evidence="1">Uncharacterized protein</fullName>
    </submittedName>
</protein>
<keyword evidence="2" id="KW-1185">Reference proteome</keyword>
<reference evidence="1" key="1">
    <citation type="submission" date="2023-10" db="EMBL/GenBank/DDBJ databases">
        <title>Chromosome-level genome of the transformable northern wattle, Acacia crassicarpa.</title>
        <authorList>
            <person name="Massaro I."/>
            <person name="Sinha N.R."/>
            <person name="Poethig S."/>
            <person name="Leichty A.R."/>
        </authorList>
    </citation>
    <scope>NUCLEOTIDE SEQUENCE</scope>
    <source>
        <strain evidence="1">Acra3RX</strain>
        <tissue evidence="1">Leaf</tissue>
    </source>
</reference>
<comment type="caution">
    <text evidence="1">The sequence shown here is derived from an EMBL/GenBank/DDBJ whole genome shotgun (WGS) entry which is preliminary data.</text>
</comment>
<dbReference type="Proteomes" id="UP001293593">
    <property type="component" value="Unassembled WGS sequence"/>
</dbReference>
<dbReference type="AlphaFoldDB" id="A0AAE1JMJ0"/>
<accession>A0AAE1JMJ0</accession>
<evidence type="ECO:0000313" key="2">
    <source>
        <dbReference type="Proteomes" id="UP001293593"/>
    </source>
</evidence>
<sequence length="142" mass="15737">MSTIPRAQDASQPTSCVDGEKWGSVSMVMSRSPNTHRCKTPYTVLLLSEVTPASEVELLPGNLTNPPDPSHLENLPISTQPNILYHSLAGMTSFEALYGRLPPNIPNYVLNGFHNKTVDHALKSRDAILCELKENIQRRNNE</sequence>
<gene>
    <name evidence="1" type="ORF">QN277_019549</name>
</gene>
<evidence type="ECO:0000313" key="1">
    <source>
        <dbReference type="EMBL" id="KAK4270779.1"/>
    </source>
</evidence>
<organism evidence="1 2">
    <name type="scientific">Acacia crassicarpa</name>
    <name type="common">northern wattle</name>
    <dbReference type="NCBI Taxonomy" id="499986"/>
    <lineage>
        <taxon>Eukaryota</taxon>
        <taxon>Viridiplantae</taxon>
        <taxon>Streptophyta</taxon>
        <taxon>Embryophyta</taxon>
        <taxon>Tracheophyta</taxon>
        <taxon>Spermatophyta</taxon>
        <taxon>Magnoliopsida</taxon>
        <taxon>eudicotyledons</taxon>
        <taxon>Gunneridae</taxon>
        <taxon>Pentapetalae</taxon>
        <taxon>rosids</taxon>
        <taxon>fabids</taxon>
        <taxon>Fabales</taxon>
        <taxon>Fabaceae</taxon>
        <taxon>Caesalpinioideae</taxon>
        <taxon>mimosoid clade</taxon>
        <taxon>Acacieae</taxon>
        <taxon>Acacia</taxon>
    </lineage>
</organism>